<dbReference type="EMBL" id="AJYA01000017">
    <property type="protein sequence ID" value="EIM76953.1"/>
    <property type="molecule type" value="Genomic_DNA"/>
</dbReference>
<feature type="domain" description="HTH iclR-type" evidence="2">
    <location>
        <begin position="26"/>
        <end position="70"/>
    </location>
</feature>
<dbReference type="OrthoDB" id="9810372at2"/>
<evidence type="ECO:0000259" key="2">
    <source>
        <dbReference type="Pfam" id="PF09339"/>
    </source>
</evidence>
<dbReference type="RefSeq" id="WP_009054626.1">
    <property type="nucleotide sequence ID" value="NZ_AJYA01000017.1"/>
</dbReference>
<dbReference type="GO" id="GO:0003677">
    <property type="term" value="F:DNA binding"/>
    <property type="evidence" value="ECO:0007669"/>
    <property type="project" value="InterPro"/>
</dbReference>
<dbReference type="PANTHER" id="PTHR18964:SF149">
    <property type="entry name" value="BIFUNCTIONAL UDP-N-ACETYLGLUCOSAMINE 2-EPIMERASE_N-ACETYLMANNOSAMINE KINASE"/>
    <property type="match status" value="1"/>
</dbReference>
<sequence length="414" mass="44991">MNLFAPTSEEAFKKGGVDQKNYIYKLRIIKALFRNQQHTVNEISRYLGTSLPTTHTLMQQLIDSTLVRKEGFAKSSGGRKAELYQLLPDAFYILSIAITKFRVRLTLFNTAREAVSPTHQFVLKLDDERETAMQLVREIKQFLAGQALPEQRIIAAGLSMPGLIDAAAGKNFTYLNFSDEPLTDFLEERIGLPVYLENDARAMTLAEYHFQPNTASHVLGIFVGWGIGIGIVVDGKVYHGFKGFAGEFSHAPLFDSSEVNCACGKKGCLEAVASGTAAVRLAEEAIKHDPDSILAKISARNGHFLEPASIVEAAKAGDQRTIRILSQIGLDLGKGIAILIQLLNPEKIIVGGVLSEAGDYLFTPIQQALNIYSMPISKQGVQLVPGKFGDAVGPLGAVAAAQEKLFSPIVPTGF</sequence>
<protein>
    <submittedName>
        <fullName evidence="3">ROK family protein</fullName>
    </submittedName>
</protein>
<gene>
    <name evidence="3" type="ORF">A3SI_08516</name>
</gene>
<comment type="caution">
    <text evidence="3">The sequence shown here is derived from an EMBL/GenBank/DDBJ whole genome shotgun (WGS) entry which is preliminary data.</text>
</comment>
<dbReference type="InterPro" id="IPR043129">
    <property type="entry name" value="ATPase_NBD"/>
</dbReference>
<dbReference type="Pfam" id="PF09339">
    <property type="entry name" value="HTH_IclR"/>
    <property type="match status" value="1"/>
</dbReference>
<dbReference type="InterPro" id="IPR036390">
    <property type="entry name" value="WH_DNA-bd_sf"/>
</dbReference>
<dbReference type="PATRIC" id="fig|1189621.3.peg.1780"/>
<evidence type="ECO:0000313" key="3">
    <source>
        <dbReference type="EMBL" id="EIM76953.1"/>
    </source>
</evidence>
<dbReference type="STRING" id="1189621.A3SI_08516"/>
<dbReference type="SUPFAM" id="SSF53067">
    <property type="entry name" value="Actin-like ATPase domain"/>
    <property type="match status" value="1"/>
</dbReference>
<dbReference type="GO" id="GO:0006355">
    <property type="term" value="P:regulation of DNA-templated transcription"/>
    <property type="evidence" value="ECO:0007669"/>
    <property type="project" value="InterPro"/>
</dbReference>
<dbReference type="InterPro" id="IPR036388">
    <property type="entry name" value="WH-like_DNA-bd_sf"/>
</dbReference>
<name>I5C551_9BACT</name>
<dbReference type="InterPro" id="IPR000600">
    <property type="entry name" value="ROK"/>
</dbReference>
<reference evidence="3 4" key="1">
    <citation type="submission" date="2012-05" db="EMBL/GenBank/DDBJ databases">
        <title>Genome sequence of Nitritalea halalkaliphila LW7.</title>
        <authorList>
            <person name="Jangir P.K."/>
            <person name="Singh A."/>
            <person name="Shivaji S."/>
            <person name="Sharma R."/>
        </authorList>
    </citation>
    <scope>NUCLEOTIDE SEQUENCE [LARGE SCALE GENOMIC DNA]</scope>
    <source>
        <strain evidence="3 4">LW7</strain>
    </source>
</reference>
<dbReference type="Proteomes" id="UP000005551">
    <property type="component" value="Unassembled WGS sequence"/>
</dbReference>
<dbReference type="InterPro" id="IPR005471">
    <property type="entry name" value="Tscrpt_reg_IclR_N"/>
</dbReference>
<dbReference type="SUPFAM" id="SSF46785">
    <property type="entry name" value="Winged helix' DNA-binding domain"/>
    <property type="match status" value="1"/>
</dbReference>
<proteinExistence type="inferred from homology"/>
<dbReference type="AlphaFoldDB" id="I5C551"/>
<dbReference type="Pfam" id="PF00480">
    <property type="entry name" value="ROK"/>
    <property type="match status" value="1"/>
</dbReference>
<dbReference type="PANTHER" id="PTHR18964">
    <property type="entry name" value="ROK (REPRESSOR, ORF, KINASE) FAMILY"/>
    <property type="match status" value="1"/>
</dbReference>
<keyword evidence="4" id="KW-1185">Reference proteome</keyword>
<dbReference type="Gene3D" id="3.30.420.40">
    <property type="match status" value="2"/>
</dbReference>
<comment type="similarity">
    <text evidence="1">Belongs to the ROK (NagC/XylR) family.</text>
</comment>
<accession>I5C551</accession>
<evidence type="ECO:0000313" key="4">
    <source>
        <dbReference type="Proteomes" id="UP000005551"/>
    </source>
</evidence>
<dbReference type="Gene3D" id="1.10.10.10">
    <property type="entry name" value="Winged helix-like DNA-binding domain superfamily/Winged helix DNA-binding domain"/>
    <property type="match status" value="1"/>
</dbReference>
<organism evidence="3 4">
    <name type="scientific">Nitritalea halalkaliphila LW7</name>
    <dbReference type="NCBI Taxonomy" id="1189621"/>
    <lineage>
        <taxon>Bacteria</taxon>
        <taxon>Pseudomonadati</taxon>
        <taxon>Bacteroidota</taxon>
        <taxon>Cytophagia</taxon>
        <taxon>Cytophagales</taxon>
        <taxon>Cyclobacteriaceae</taxon>
        <taxon>Nitritalea</taxon>
    </lineage>
</organism>
<evidence type="ECO:0000256" key="1">
    <source>
        <dbReference type="ARBA" id="ARBA00006479"/>
    </source>
</evidence>